<gene>
    <name evidence="4" type="primary">LOC117641372</name>
</gene>
<evidence type="ECO:0000313" key="4">
    <source>
        <dbReference type="RefSeq" id="XP_034234525.1"/>
    </source>
</evidence>
<keyword evidence="3" id="KW-1185">Reference proteome</keyword>
<dbReference type="SMART" id="SM00320">
    <property type="entry name" value="WD40"/>
    <property type="match status" value="6"/>
</dbReference>
<dbReference type="GO" id="GO:0044458">
    <property type="term" value="P:motile cilium assembly"/>
    <property type="evidence" value="ECO:0007669"/>
    <property type="project" value="TreeGrafter"/>
</dbReference>
<dbReference type="PANTHER" id="PTHR44499">
    <property type="entry name" value="JOUBERIN"/>
    <property type="match status" value="1"/>
</dbReference>
<evidence type="ECO:0000313" key="3">
    <source>
        <dbReference type="Proteomes" id="UP000515158"/>
    </source>
</evidence>
<dbReference type="GeneID" id="117641372"/>
<feature type="compositionally biased region" description="Basic residues" evidence="2">
    <location>
        <begin position="324"/>
        <end position="333"/>
    </location>
</feature>
<dbReference type="KEGG" id="tpal:117641372"/>
<dbReference type="RefSeq" id="XP_034234525.1">
    <property type="nucleotide sequence ID" value="XM_034378634.1"/>
</dbReference>
<feature type="compositionally biased region" description="Low complexity" evidence="2">
    <location>
        <begin position="171"/>
        <end position="180"/>
    </location>
</feature>
<feature type="region of interest" description="Disordered" evidence="2">
    <location>
        <begin position="105"/>
        <end position="209"/>
    </location>
</feature>
<dbReference type="InterPro" id="IPR001680">
    <property type="entry name" value="WD40_rpt"/>
</dbReference>
<dbReference type="Proteomes" id="UP000515158">
    <property type="component" value="Unplaced"/>
</dbReference>
<dbReference type="PROSITE" id="PS50082">
    <property type="entry name" value="WD_REPEATS_2"/>
    <property type="match status" value="1"/>
</dbReference>
<feature type="region of interest" description="Disordered" evidence="2">
    <location>
        <begin position="1058"/>
        <end position="1081"/>
    </location>
</feature>
<protein>
    <submittedName>
        <fullName evidence="4">Jouberin-like</fullName>
    </submittedName>
</protein>
<reference evidence="4" key="1">
    <citation type="submission" date="2025-08" db="UniProtKB">
        <authorList>
            <consortium name="RefSeq"/>
        </authorList>
    </citation>
    <scope>IDENTIFICATION</scope>
    <source>
        <tissue evidence="4">Total insect</tissue>
    </source>
</reference>
<evidence type="ECO:0000256" key="1">
    <source>
        <dbReference type="PROSITE-ProRule" id="PRU00221"/>
    </source>
</evidence>
<dbReference type="Pfam" id="PF00400">
    <property type="entry name" value="WD40"/>
    <property type="match status" value="1"/>
</dbReference>
<name>A0A6P8YCH0_THRPL</name>
<keyword evidence="1" id="KW-0853">WD repeat</keyword>
<dbReference type="PANTHER" id="PTHR44499:SF1">
    <property type="entry name" value="JOUBERIN"/>
    <property type="match status" value="1"/>
</dbReference>
<feature type="compositionally biased region" description="Basic residues" evidence="2">
    <location>
        <begin position="291"/>
        <end position="307"/>
    </location>
</feature>
<feature type="region of interest" description="Disordered" evidence="2">
    <location>
        <begin position="265"/>
        <end position="341"/>
    </location>
</feature>
<sequence length="1252" mass="141037">MTRKRASEDKIPLTESKSTILQETKARFDTLLKAAQSQDDDVEKMDGKMVKKSDLKAFKKRSKKKLSSSTQMLVSEEDCLSSSEMDVQEYSPKMLASPTLEQVRDFTSVSSSDELTLSPKRSASKINDEEVEIPSIDPVTELDILETPPKRPAPMPRKRHSTRDESRETTSSRVSSSDSVMTAIEASSPNRSIKLSSPENESPKNGEVEMYELKPLKGFSPSYEEIDETSLDRHEGAKALIEQTSSRMANAASYEEILEEQSYFASPERHNSDGNGGVSNESAVRNEKRNRQTKKTKLQMSQHKRRGNKEIDNTDTSSDNRVQKPVKQRRKRTATTESGIQSQSNIKYNYEKIIGISLHHCDSLKIDSLIRHPMVRVHVLDTLTGEYLKKSEATRNVSFYQENSEIDYIQPLTSQPCQFKDPRSLTPIWDETLVLNEDIQHILQPQSSILILFEVLDCVTFDEAIARHQKLGLESGWHRIAWAFLKPCGANNILNIDKKLRLQLYRPRSDKTYRGNGDCDKCDVYKWWRKGGWIHYPSTLHVTVYGLPMPSDIPSSLRSYCALQPEHGQSFHSSDAVVDNASGSIKSRCATPISLTDDVVWSRLPSQSCKIPNKTEFDLPAGLNGNFSIKFSNHGHHLAVSAANQTLHNIYVYKIPEGSEIVRFQGHPGIVYNLDWSQGDDLLLSASADCTACIWSMKSQKYVPLQMLPHPSFVYSAIFLPTNSLSLGTGCCDHVIRIWTRSDQTGNFELQQELNGHEGYVSTLCTNSSGMLFSGDSVGQIRLWQCEENQVWTGLRVLNVRELQGVVLSHLVLHPGGKRILALTRDSLLRMIDIGTGVAIQWFKGALNHRIHSKACISPCGSLVFSPSEDGTFHVWNADTGILVASYSGLFHTNYHASYQDRSNHRTKMSSPILSGAVDYHPFDHLIAFALYGAHTPVIVCKYDRDQSGKEIGLQIKHDNQREYLENESSVKHSKMEQITKSALIVSNIKSKIHLKHNRHNIQEPNDFQSSPEVIAGHESEDNDRAKKGEKQHLSYIIKQLDYVLQLGRASKQEQLGIVTPRHANSPRSNSVTPDSYLQVPSSPANLLESFESDPTAKPVKEIDTAVSYSLPHSYPLVQQLAESKVTSSQSLREDRSPAQMPISSPVELHYVQEKPPRPMPRHRRTKQARVDRRQSIPDQSTTDTSILSSENEEALKSVQVMPQPYQLVQENEQSRRNSKAPLPMYKRVKVGNRPHQVSSFESDSDDRPTKI</sequence>
<dbReference type="InterPro" id="IPR052803">
    <property type="entry name" value="Cilium-Associated_Jouberin"/>
</dbReference>
<feature type="compositionally biased region" description="Polar residues" evidence="2">
    <location>
        <begin position="105"/>
        <end position="125"/>
    </location>
</feature>
<feature type="region of interest" description="Disordered" evidence="2">
    <location>
        <begin position="1126"/>
        <end position="1252"/>
    </location>
</feature>
<accession>A0A6P8YCH0</accession>
<dbReference type="SUPFAM" id="SSF50978">
    <property type="entry name" value="WD40 repeat-like"/>
    <property type="match status" value="1"/>
</dbReference>
<dbReference type="InterPro" id="IPR015943">
    <property type="entry name" value="WD40/YVTN_repeat-like_dom_sf"/>
</dbReference>
<dbReference type="PROSITE" id="PS50294">
    <property type="entry name" value="WD_REPEATS_REGION"/>
    <property type="match status" value="1"/>
</dbReference>
<dbReference type="AlphaFoldDB" id="A0A6P8YCH0"/>
<dbReference type="InParanoid" id="A0A6P8YCH0"/>
<feature type="compositionally biased region" description="Polar residues" evidence="2">
    <location>
        <begin position="1066"/>
        <end position="1081"/>
    </location>
</feature>
<dbReference type="GO" id="GO:0036064">
    <property type="term" value="C:ciliary basal body"/>
    <property type="evidence" value="ECO:0007669"/>
    <property type="project" value="TreeGrafter"/>
</dbReference>
<dbReference type="OrthoDB" id="2096344at2759"/>
<feature type="compositionally biased region" description="Polar residues" evidence="2">
    <location>
        <begin position="1177"/>
        <end position="1190"/>
    </location>
</feature>
<proteinExistence type="predicted"/>
<evidence type="ECO:0000256" key="2">
    <source>
        <dbReference type="SAM" id="MobiDB-lite"/>
    </source>
</evidence>
<dbReference type="Gene3D" id="2.130.10.10">
    <property type="entry name" value="YVTN repeat-like/Quinoprotein amine dehydrogenase"/>
    <property type="match status" value="1"/>
</dbReference>
<feature type="compositionally biased region" description="Polar residues" evidence="2">
    <location>
        <begin position="185"/>
        <end position="200"/>
    </location>
</feature>
<dbReference type="InterPro" id="IPR036322">
    <property type="entry name" value="WD40_repeat_dom_sf"/>
</dbReference>
<organism evidence="4">
    <name type="scientific">Thrips palmi</name>
    <name type="common">Melon thrips</name>
    <dbReference type="NCBI Taxonomy" id="161013"/>
    <lineage>
        <taxon>Eukaryota</taxon>
        <taxon>Metazoa</taxon>
        <taxon>Ecdysozoa</taxon>
        <taxon>Arthropoda</taxon>
        <taxon>Hexapoda</taxon>
        <taxon>Insecta</taxon>
        <taxon>Pterygota</taxon>
        <taxon>Neoptera</taxon>
        <taxon>Paraneoptera</taxon>
        <taxon>Thysanoptera</taxon>
        <taxon>Terebrantia</taxon>
        <taxon>Thripoidea</taxon>
        <taxon>Thripidae</taxon>
        <taxon>Thrips</taxon>
    </lineage>
</organism>
<feature type="repeat" description="WD" evidence="1">
    <location>
        <begin position="664"/>
        <end position="705"/>
    </location>
</feature>
<feature type="region of interest" description="Disordered" evidence="2">
    <location>
        <begin position="60"/>
        <end position="85"/>
    </location>
</feature>